<evidence type="ECO:0000313" key="2">
    <source>
        <dbReference type="Proteomes" id="UP000195981"/>
    </source>
</evidence>
<sequence length="42" mass="4453">MTWDRAPARAPAVGAIRVRGRAPHAIGASGRAGRHRDPIARP</sequence>
<dbReference type="AlphaFoldDB" id="A0A1X6WXB0"/>
<protein>
    <submittedName>
        <fullName evidence="1">Uncharacterized protein</fullName>
    </submittedName>
</protein>
<organism evidence="1 2">
    <name type="scientific">Brachybacterium nesterenkovii</name>
    <dbReference type="NCBI Taxonomy" id="47847"/>
    <lineage>
        <taxon>Bacteria</taxon>
        <taxon>Bacillati</taxon>
        <taxon>Actinomycetota</taxon>
        <taxon>Actinomycetes</taxon>
        <taxon>Micrococcales</taxon>
        <taxon>Dermabacteraceae</taxon>
        <taxon>Brachybacterium</taxon>
    </lineage>
</organism>
<name>A0A1X6WXB0_9MICO</name>
<gene>
    <name evidence="1" type="ORF">FM110_03435</name>
</gene>
<evidence type="ECO:0000313" key="1">
    <source>
        <dbReference type="EMBL" id="SLM89344.1"/>
    </source>
</evidence>
<reference evidence="1 2" key="1">
    <citation type="submission" date="2017-02" db="EMBL/GenBank/DDBJ databases">
        <authorList>
            <person name="Peterson S.W."/>
        </authorList>
    </citation>
    <scope>NUCLEOTIDE SEQUENCE [LARGE SCALE GENOMIC DNA]</scope>
    <source>
        <strain evidence="1 2">CIP104813</strain>
    </source>
</reference>
<proteinExistence type="predicted"/>
<dbReference type="Proteomes" id="UP000195981">
    <property type="component" value="Unassembled WGS sequence"/>
</dbReference>
<dbReference type="EMBL" id="FWFG01000030">
    <property type="protein sequence ID" value="SLM89344.1"/>
    <property type="molecule type" value="Genomic_DNA"/>
</dbReference>
<keyword evidence="2" id="KW-1185">Reference proteome</keyword>
<accession>A0A1X6WXB0</accession>